<evidence type="ECO:0000256" key="5">
    <source>
        <dbReference type="ARBA" id="ARBA00022801"/>
    </source>
</evidence>
<dbReference type="InterPro" id="IPR050843">
    <property type="entry name" value="Glycosyl_Hydrlase_38"/>
</dbReference>
<sequence>IKFATLDEYFNAVRSEIRNGTFQPKSLVGDFFTYSDSNLDYWSGYFTSRVFHKATERKLMTSLRTAQLLFTLMTAEVSKHWGTLSFKFIAYLLQKLIQSRRNLSIFQHHDGITGTSTDYVVKDYSKKMKTAMDGCQEVMMTSLFVLSSLEYFKNGNLTLENTSNYNSTYAPAIYQNGSDRNIWRPFIFQFDAAAENNSTSRSKIVTVFNPLETPHSKLITIGVSSPSVKVATLDDKDIQSEIHPVLVHSDSRLRSAEAFELNFV</sequence>
<organism evidence="13 14">
    <name type="scientific">Allacma fusca</name>
    <dbReference type="NCBI Taxonomy" id="39272"/>
    <lineage>
        <taxon>Eukaryota</taxon>
        <taxon>Metazoa</taxon>
        <taxon>Ecdysozoa</taxon>
        <taxon>Arthropoda</taxon>
        <taxon>Hexapoda</taxon>
        <taxon>Collembola</taxon>
        <taxon>Symphypleona</taxon>
        <taxon>Sminthuridae</taxon>
        <taxon>Allacma</taxon>
    </lineage>
</organism>
<dbReference type="GO" id="GO:0006491">
    <property type="term" value="P:N-glycan processing"/>
    <property type="evidence" value="ECO:0007669"/>
    <property type="project" value="TreeGrafter"/>
</dbReference>
<evidence type="ECO:0000256" key="10">
    <source>
        <dbReference type="ARBA" id="ARBA00083602"/>
    </source>
</evidence>
<feature type="non-terminal residue" evidence="13">
    <location>
        <position position="264"/>
    </location>
</feature>
<evidence type="ECO:0000256" key="8">
    <source>
        <dbReference type="ARBA" id="ARBA00059516"/>
    </source>
</evidence>
<dbReference type="SMART" id="SM00872">
    <property type="entry name" value="Alpha-mann_mid"/>
    <property type="match status" value="1"/>
</dbReference>
<accession>A0A8J2KFR5</accession>
<keyword evidence="14" id="KW-1185">Reference proteome</keyword>
<reference evidence="13" key="1">
    <citation type="submission" date="2021-06" db="EMBL/GenBank/DDBJ databases">
        <authorList>
            <person name="Hodson N. C."/>
            <person name="Mongue J. A."/>
            <person name="Jaron S. K."/>
        </authorList>
    </citation>
    <scope>NUCLEOTIDE SEQUENCE</scope>
</reference>
<comment type="function">
    <text evidence="8">Catalyzes the first committed step in the biosynthesis of complex N-glycans. It controls conversion of high mannose to complex N-glycans; the final hydrolytic step in the N-glycan maturation pathway.</text>
</comment>
<keyword evidence="7" id="KW-0326">Glycosidase</keyword>
<dbReference type="EMBL" id="CAJVCH010350480">
    <property type="protein sequence ID" value="CAG7815677.1"/>
    <property type="molecule type" value="Genomic_DNA"/>
</dbReference>
<evidence type="ECO:0000256" key="3">
    <source>
        <dbReference type="ARBA" id="ARBA00011748"/>
    </source>
</evidence>
<dbReference type="GO" id="GO:0006013">
    <property type="term" value="P:mannose metabolic process"/>
    <property type="evidence" value="ECO:0007669"/>
    <property type="project" value="InterPro"/>
</dbReference>
<dbReference type="PANTHER" id="PTHR11607">
    <property type="entry name" value="ALPHA-MANNOSIDASE"/>
    <property type="match status" value="1"/>
</dbReference>
<dbReference type="GO" id="GO:0000139">
    <property type="term" value="C:Golgi membrane"/>
    <property type="evidence" value="ECO:0007669"/>
    <property type="project" value="TreeGrafter"/>
</dbReference>
<evidence type="ECO:0000256" key="2">
    <source>
        <dbReference type="ARBA" id="ARBA00009792"/>
    </source>
</evidence>
<comment type="caution">
    <text evidence="13">The sequence shown here is derived from an EMBL/GenBank/DDBJ whole genome shotgun (WGS) entry which is preliminary data.</text>
</comment>
<evidence type="ECO:0000256" key="7">
    <source>
        <dbReference type="ARBA" id="ARBA00023295"/>
    </source>
</evidence>
<evidence type="ECO:0000256" key="11">
    <source>
        <dbReference type="ARBA" id="ARBA00093232"/>
    </source>
</evidence>
<comment type="similarity">
    <text evidence="2">Belongs to the glycosyl hydrolase 38 family.</text>
</comment>
<evidence type="ECO:0000256" key="1">
    <source>
        <dbReference type="ARBA" id="ARBA00001947"/>
    </source>
</evidence>
<dbReference type="InterPro" id="IPR015341">
    <property type="entry name" value="Glyco_hydro_38_cen"/>
</dbReference>
<comment type="catalytic activity">
    <reaction evidence="11">
        <text>N(4)-{beta-D-GlcNAc-(1-&gt;2)-alpha-D-Man-(1-&gt;3)-[alpha-D-Man-(1-&gt;3)-[alpha-D-Man-(1-&gt;6)]-alpha-D-Man-(1-&gt;6)]-beta-D-Man-(1-&gt;4)-beta-D-GlcNAc-(1-&gt;4)-beta-D-GlcNAc}-L-asparaginyl-[protein] + 2 H2O = 2 alpha-D-mannopyranose + an N(4)-{beta-D-GlcNAc-(1-&gt;2)-alpha-D-Man-(1-&gt;3)-[alpha-D-Man-(1-&gt;6)]-beta-D-Man-(1-&gt;4)-beta-D-GlcNAc-(1-&gt;4)-beta-D-GlcNAc}-L-asparaginyl-[protein]</text>
        <dbReference type="Rhea" id="RHEA:56052"/>
        <dbReference type="Rhea" id="RHEA-COMP:14368"/>
        <dbReference type="Rhea" id="RHEA-COMP:14369"/>
        <dbReference type="ChEBI" id="CHEBI:15377"/>
        <dbReference type="ChEBI" id="CHEBI:28729"/>
        <dbReference type="ChEBI" id="CHEBI:60615"/>
        <dbReference type="ChEBI" id="CHEBI:60625"/>
        <dbReference type="EC" id="3.2.1.114"/>
    </reaction>
</comment>
<dbReference type="PANTHER" id="PTHR11607:SF3">
    <property type="entry name" value="LYSOSOMAL ALPHA-MANNOSIDASE"/>
    <property type="match status" value="1"/>
</dbReference>
<dbReference type="FunFam" id="1.20.1270.50:FF:000001">
    <property type="entry name" value="Alpha-mannosidase"/>
    <property type="match status" value="1"/>
</dbReference>
<dbReference type="Pfam" id="PF09261">
    <property type="entry name" value="Alpha-mann_mid"/>
    <property type="match status" value="1"/>
</dbReference>
<proteinExistence type="inferred from homology"/>
<keyword evidence="4" id="KW-0479">Metal-binding</keyword>
<evidence type="ECO:0000259" key="12">
    <source>
        <dbReference type="SMART" id="SM00872"/>
    </source>
</evidence>
<feature type="domain" description="Glycoside hydrolase family 38 central" evidence="12">
    <location>
        <begin position="40"/>
        <end position="128"/>
    </location>
</feature>
<evidence type="ECO:0000313" key="13">
    <source>
        <dbReference type="EMBL" id="CAG7815677.1"/>
    </source>
</evidence>
<feature type="non-terminal residue" evidence="13">
    <location>
        <position position="1"/>
    </location>
</feature>
<dbReference type="Proteomes" id="UP000708208">
    <property type="component" value="Unassembled WGS sequence"/>
</dbReference>
<dbReference type="OrthoDB" id="10261055at2759"/>
<dbReference type="EC" id="3.2.1.114" evidence="9"/>
<comment type="subunit">
    <text evidence="3">Homodimer; disulfide-linked.</text>
</comment>
<evidence type="ECO:0000256" key="6">
    <source>
        <dbReference type="ARBA" id="ARBA00022833"/>
    </source>
</evidence>
<evidence type="ECO:0000313" key="14">
    <source>
        <dbReference type="Proteomes" id="UP000708208"/>
    </source>
</evidence>
<comment type="cofactor">
    <cofactor evidence="1">
        <name>Zn(2+)</name>
        <dbReference type="ChEBI" id="CHEBI:29105"/>
    </cofactor>
</comment>
<evidence type="ECO:0000256" key="4">
    <source>
        <dbReference type="ARBA" id="ARBA00022723"/>
    </source>
</evidence>
<evidence type="ECO:0000256" key="9">
    <source>
        <dbReference type="ARBA" id="ARBA00066412"/>
    </source>
</evidence>
<keyword evidence="6" id="KW-0862">Zinc</keyword>
<dbReference type="GO" id="GO:0004572">
    <property type="term" value="F:mannosyl-oligosaccharide 1,3-1,6-alpha-mannosidase activity"/>
    <property type="evidence" value="ECO:0007669"/>
    <property type="project" value="UniProtKB-EC"/>
</dbReference>
<dbReference type="AlphaFoldDB" id="A0A8J2KFR5"/>
<name>A0A8J2KFR5_9HEXA</name>
<protein>
    <recommendedName>
        <fullName evidence="9">mannosyl-oligosaccharide 1,3-1,6-alpha-mannosidase</fullName>
        <ecNumber evidence="9">3.2.1.114</ecNumber>
    </recommendedName>
    <alternativeName>
        <fullName evidence="10">Mannosyl-oligosaccharide 1,3-1,6-alpha-mannosidase</fullName>
    </alternativeName>
</protein>
<gene>
    <name evidence="13" type="ORF">AFUS01_LOCUS26342</name>
</gene>
<dbReference type="GO" id="GO:0046872">
    <property type="term" value="F:metal ion binding"/>
    <property type="evidence" value="ECO:0007669"/>
    <property type="project" value="UniProtKB-KW"/>
</dbReference>
<keyword evidence="5" id="KW-0378">Hydrolase</keyword>